<dbReference type="AlphaFoldDB" id="A0A7Z0JA59"/>
<dbReference type="RefSeq" id="WP_179822569.1">
    <property type="nucleotide sequence ID" value="NZ_JACCFS010000001.1"/>
</dbReference>
<accession>A0A7Z0JA59</accession>
<proteinExistence type="predicted"/>
<evidence type="ECO:0000313" key="2">
    <source>
        <dbReference type="EMBL" id="NYJ34095.1"/>
    </source>
</evidence>
<protein>
    <submittedName>
        <fullName evidence="2">Uncharacterized protein</fullName>
    </submittedName>
</protein>
<feature type="region of interest" description="Disordered" evidence="1">
    <location>
        <begin position="376"/>
        <end position="407"/>
    </location>
</feature>
<evidence type="ECO:0000313" key="3">
    <source>
        <dbReference type="Proteomes" id="UP000572051"/>
    </source>
</evidence>
<keyword evidence="3" id="KW-1185">Reference proteome</keyword>
<organism evidence="2 3">
    <name type="scientific">Nocardiopsis aegyptia</name>
    <dbReference type="NCBI Taxonomy" id="220378"/>
    <lineage>
        <taxon>Bacteria</taxon>
        <taxon>Bacillati</taxon>
        <taxon>Actinomycetota</taxon>
        <taxon>Actinomycetes</taxon>
        <taxon>Streptosporangiales</taxon>
        <taxon>Nocardiopsidaceae</taxon>
        <taxon>Nocardiopsis</taxon>
    </lineage>
</organism>
<name>A0A7Z0JA59_9ACTN</name>
<reference evidence="2 3" key="1">
    <citation type="submission" date="2020-07" db="EMBL/GenBank/DDBJ databases">
        <title>Sequencing the genomes of 1000 actinobacteria strains.</title>
        <authorList>
            <person name="Klenk H.-P."/>
        </authorList>
    </citation>
    <scope>NUCLEOTIDE SEQUENCE [LARGE SCALE GENOMIC DNA]</scope>
    <source>
        <strain evidence="2 3">DSM 44442</strain>
    </source>
</reference>
<dbReference type="EMBL" id="JACCFS010000001">
    <property type="protein sequence ID" value="NYJ34095.1"/>
    <property type="molecule type" value="Genomic_DNA"/>
</dbReference>
<dbReference type="Proteomes" id="UP000572051">
    <property type="component" value="Unassembled WGS sequence"/>
</dbReference>
<evidence type="ECO:0000256" key="1">
    <source>
        <dbReference type="SAM" id="MobiDB-lite"/>
    </source>
</evidence>
<comment type="caution">
    <text evidence="2">The sequence shown here is derived from an EMBL/GenBank/DDBJ whole genome shotgun (WGS) entry which is preliminary data.</text>
</comment>
<sequence length="407" mass="42165">MAPVSHIRGRRSGRWALAAAGAALALGVTGCSILGDLRPGGGGEEEPTPEAAEPVEAAPLLEDALADLAEYPALTASGQVAASVGGDVRDTSLTVTDSGATHGTVSANDIEGDLAAADGKLFIRAPEDFWLDQGVFGPDFDDFDENWVRATGAQTGINPSATLAPPVLAEILGGLELDSEEASEENLDDVLTYRVDLAGERNQLWINAETGQIQRIAIEELVPPEAESGPQVRLDLAQADTAAAEEVYDTLTGLAEEELTGARDARIEVAWDGQPAMNCEPGPNCTWSGTVRDAGGASSGTVTVRMDVTFSNDEIGNLECSDNGALEAGGTLEMSCSANYDRVGDETYSIDGSAQLTTRGLTSDQQEAMLGALEEQRAATVSGGSEEETEGTEGSESPAETGETEGN</sequence>
<gene>
    <name evidence="2" type="ORF">HNR10_001976</name>
</gene>